<dbReference type="Pfam" id="PF00482">
    <property type="entry name" value="T2SSF"/>
    <property type="match status" value="1"/>
</dbReference>
<evidence type="ECO:0000256" key="6">
    <source>
        <dbReference type="SAM" id="Phobius"/>
    </source>
</evidence>
<evidence type="ECO:0000256" key="1">
    <source>
        <dbReference type="ARBA" id="ARBA00004651"/>
    </source>
</evidence>
<proteinExistence type="predicted"/>
<evidence type="ECO:0000256" key="3">
    <source>
        <dbReference type="ARBA" id="ARBA00022692"/>
    </source>
</evidence>
<evidence type="ECO:0000313" key="9">
    <source>
        <dbReference type="Proteomes" id="UP000007803"/>
    </source>
</evidence>
<evidence type="ECO:0000256" key="4">
    <source>
        <dbReference type="ARBA" id="ARBA00022989"/>
    </source>
</evidence>
<feature type="domain" description="Type II secretion system protein GspF" evidence="7">
    <location>
        <begin position="137"/>
        <end position="265"/>
    </location>
</feature>
<keyword evidence="3 6" id="KW-0812">Transmembrane</keyword>
<evidence type="ECO:0000259" key="7">
    <source>
        <dbReference type="Pfam" id="PF00482"/>
    </source>
</evidence>
<dbReference type="InterPro" id="IPR018076">
    <property type="entry name" value="T2SS_GspF_dom"/>
</dbReference>
<organism evidence="8 9">
    <name type="scientific">Sulfurimonas autotrophica (strain ATCC BAA-671 / DSM 16294 / JCM 11897 / OK10)</name>
    <dbReference type="NCBI Taxonomy" id="563040"/>
    <lineage>
        <taxon>Bacteria</taxon>
        <taxon>Pseudomonadati</taxon>
        <taxon>Campylobacterota</taxon>
        <taxon>Epsilonproteobacteria</taxon>
        <taxon>Campylobacterales</taxon>
        <taxon>Sulfurimonadaceae</taxon>
        <taxon>Sulfurimonas</taxon>
    </lineage>
</organism>
<dbReference type="EMBL" id="CP002205">
    <property type="protein sequence ID" value="ADN09893.1"/>
    <property type="molecule type" value="Genomic_DNA"/>
</dbReference>
<dbReference type="HOGENOM" id="CLU_1000871_0_0_7"/>
<comment type="subcellular location">
    <subcellularLocation>
        <location evidence="1">Cell membrane</location>
        <topology evidence="1">Multi-pass membrane protein</topology>
    </subcellularLocation>
</comment>
<feature type="transmembrane region" description="Helical" evidence="6">
    <location>
        <begin position="6"/>
        <end position="26"/>
    </location>
</feature>
<evidence type="ECO:0000256" key="2">
    <source>
        <dbReference type="ARBA" id="ARBA00022475"/>
    </source>
</evidence>
<gene>
    <name evidence="8" type="ordered locus">Saut_1849</name>
</gene>
<keyword evidence="9" id="KW-1185">Reference proteome</keyword>
<evidence type="ECO:0000313" key="8">
    <source>
        <dbReference type="EMBL" id="ADN09893.1"/>
    </source>
</evidence>
<reference evidence="9" key="1">
    <citation type="journal article" date="2010" name="Stand. Genomic Sci.">
        <title>Complete genome sequence of Sulfurimonas autotrophica type strain (OK10).</title>
        <authorList>
            <person name="Sikorski J."/>
            <person name="Munk C."/>
            <person name="Lapidus A."/>
            <person name="Djao O."/>
            <person name="Lucas S."/>
            <person name="Glavina Del Rio T."/>
            <person name="Nolan M."/>
            <person name="Tice H."/>
            <person name="Han C."/>
            <person name="Cheng J."/>
            <person name="Tapia R."/>
            <person name="Goodwin L."/>
            <person name="Pitluck S."/>
            <person name="Liolios K."/>
            <person name="Ivanova N."/>
            <person name="Mavromatis K."/>
            <person name="Mikhailova N."/>
            <person name="Pati A."/>
            <person name="Sims D."/>
            <person name="Meincke L."/>
            <person name="Brettin T."/>
            <person name="Detter J."/>
            <person name="Chen A."/>
            <person name="Palaniappan K."/>
            <person name="Land M."/>
            <person name="Hauser L."/>
            <person name="Chang Y."/>
            <person name="Jeffries C."/>
            <person name="Rohde M."/>
            <person name="Lang E."/>
            <person name="Spring S."/>
            <person name="Goker M."/>
            <person name="Woyke T."/>
            <person name="Bristow J."/>
            <person name="Eisen J."/>
            <person name="Markowitz V."/>
            <person name="Hugenholtz P."/>
            <person name="Kyrpides N."/>
            <person name="Klenk H."/>
        </authorList>
    </citation>
    <scope>NUCLEOTIDE SEQUENCE [LARGE SCALE GENOMIC DNA]</scope>
    <source>
        <strain evidence="9">ATCC BAA-671 / DSM 16294 / JCM 11897 / OK10</strain>
    </source>
</reference>
<dbReference type="GO" id="GO:0005886">
    <property type="term" value="C:plasma membrane"/>
    <property type="evidence" value="ECO:0007669"/>
    <property type="project" value="UniProtKB-SubCell"/>
</dbReference>
<feature type="transmembrane region" description="Helical" evidence="6">
    <location>
        <begin position="101"/>
        <end position="119"/>
    </location>
</feature>
<dbReference type="PANTHER" id="PTHR35007:SF2">
    <property type="entry name" value="PILUS ASSEMBLE PROTEIN"/>
    <property type="match status" value="1"/>
</dbReference>
<evidence type="ECO:0000256" key="5">
    <source>
        <dbReference type="ARBA" id="ARBA00023136"/>
    </source>
</evidence>
<accession>E0UQM1</accession>
<protein>
    <recommendedName>
        <fullName evidence="7">Type II secretion system protein GspF domain-containing protein</fullName>
    </recommendedName>
</protein>
<keyword evidence="5 6" id="KW-0472">Membrane</keyword>
<dbReference type="RefSeq" id="WP_013327646.1">
    <property type="nucleotide sequence ID" value="NC_014506.1"/>
</dbReference>
<dbReference type="PANTHER" id="PTHR35007">
    <property type="entry name" value="INTEGRAL MEMBRANE PROTEIN-RELATED"/>
    <property type="match status" value="1"/>
</dbReference>
<dbReference type="eggNOG" id="COG2064">
    <property type="taxonomic scope" value="Bacteria"/>
</dbReference>
<dbReference type="STRING" id="563040.Saut_1849"/>
<feature type="transmembrane region" description="Helical" evidence="6">
    <location>
        <begin position="243"/>
        <end position="267"/>
    </location>
</feature>
<dbReference type="AlphaFoldDB" id="E0UQM1"/>
<sequence length="278" mass="31245">MMEKFAYIVLIISLIILSVFVFLYFYDKYKHTKLLSAIFSSDDNIIINDNYSAKKAEFKLKLQRAGLKRKQFNEIIFASILAGASLIFLVFILDLSFLNELFLFVIGIGIAVFMPYLYLQEQIKARIKRIENDLPIFIDLLIIILEGGGGLNNAIDKVTTEGESVLGPDLLEESKKFKNEFITYSSDIAYTNLVNRTGSDSIATIVGFMRLSEETGIGVKSIFENQAQELKSMEMLNIEKKAATMNIGITFVMFIFILPAVIAMIAFPMAADALMPGF</sequence>
<dbReference type="OrthoDB" id="5349069at2"/>
<dbReference type="Proteomes" id="UP000007803">
    <property type="component" value="Chromosome"/>
</dbReference>
<keyword evidence="4 6" id="KW-1133">Transmembrane helix</keyword>
<dbReference type="KEGG" id="sua:Saut_1849"/>
<feature type="transmembrane region" description="Helical" evidence="6">
    <location>
        <begin position="75"/>
        <end position="95"/>
    </location>
</feature>
<name>E0UQM1_SULAO</name>
<keyword evidence="2" id="KW-1003">Cell membrane</keyword>